<dbReference type="Proteomes" id="UP001054837">
    <property type="component" value="Unassembled WGS sequence"/>
</dbReference>
<evidence type="ECO:0000313" key="1">
    <source>
        <dbReference type="EMBL" id="GIY34211.1"/>
    </source>
</evidence>
<dbReference type="AlphaFoldDB" id="A0AAV4SMY3"/>
<organism evidence="1 2">
    <name type="scientific">Caerostris darwini</name>
    <dbReference type="NCBI Taxonomy" id="1538125"/>
    <lineage>
        <taxon>Eukaryota</taxon>
        <taxon>Metazoa</taxon>
        <taxon>Ecdysozoa</taxon>
        <taxon>Arthropoda</taxon>
        <taxon>Chelicerata</taxon>
        <taxon>Arachnida</taxon>
        <taxon>Araneae</taxon>
        <taxon>Araneomorphae</taxon>
        <taxon>Entelegynae</taxon>
        <taxon>Araneoidea</taxon>
        <taxon>Araneidae</taxon>
        <taxon>Caerostris</taxon>
    </lineage>
</organism>
<sequence length="154" mass="16817">MSQGIPPSGCGDRFSRSAGVPFSPTHLLPFCSSSENSIHWPACLRYLEVQRAASGSFEAAKKKFIDLPGLHYLEGKKEDGHVGPRRWGPITRGLLGNVYGVELTFADRSAGVVRPKEKMKTIVELDGSPRIHMPTHPPNRAAAAIKARLSEPLF</sequence>
<gene>
    <name evidence="1" type="primary">AVEN_12718_1</name>
    <name evidence="1" type="ORF">CDAR_32951</name>
</gene>
<dbReference type="EMBL" id="BPLQ01008042">
    <property type="protein sequence ID" value="GIY34211.1"/>
    <property type="molecule type" value="Genomic_DNA"/>
</dbReference>
<keyword evidence="2" id="KW-1185">Reference proteome</keyword>
<proteinExistence type="predicted"/>
<evidence type="ECO:0000313" key="2">
    <source>
        <dbReference type="Proteomes" id="UP001054837"/>
    </source>
</evidence>
<name>A0AAV4SMY3_9ARAC</name>
<comment type="caution">
    <text evidence="1">The sequence shown here is derived from an EMBL/GenBank/DDBJ whole genome shotgun (WGS) entry which is preliminary data.</text>
</comment>
<reference evidence="1 2" key="1">
    <citation type="submission" date="2021-06" db="EMBL/GenBank/DDBJ databases">
        <title>Caerostris darwini draft genome.</title>
        <authorList>
            <person name="Kono N."/>
            <person name="Arakawa K."/>
        </authorList>
    </citation>
    <scope>NUCLEOTIDE SEQUENCE [LARGE SCALE GENOMIC DNA]</scope>
</reference>
<accession>A0AAV4SMY3</accession>
<protein>
    <submittedName>
        <fullName evidence="1">Uncharacterized protein</fullName>
    </submittedName>
</protein>